<dbReference type="InterPro" id="IPR001810">
    <property type="entry name" value="F-box_dom"/>
</dbReference>
<evidence type="ECO:0000259" key="1">
    <source>
        <dbReference type="PROSITE" id="PS50181"/>
    </source>
</evidence>
<name>A0A0C3QL71_9AGAM</name>
<dbReference type="EMBL" id="KN822948">
    <property type="protein sequence ID" value="KIO33415.1"/>
    <property type="molecule type" value="Genomic_DNA"/>
</dbReference>
<accession>A0A0C3QL71</accession>
<dbReference type="PROSITE" id="PS50181">
    <property type="entry name" value="FBOX"/>
    <property type="match status" value="1"/>
</dbReference>
<keyword evidence="3" id="KW-1185">Reference proteome</keyword>
<reference evidence="2 3" key="1">
    <citation type="submission" date="2014-04" db="EMBL/GenBank/DDBJ databases">
        <authorList>
            <consortium name="DOE Joint Genome Institute"/>
            <person name="Kuo A."/>
            <person name="Girlanda M."/>
            <person name="Perotto S."/>
            <person name="Kohler A."/>
            <person name="Nagy L.G."/>
            <person name="Floudas D."/>
            <person name="Copeland A."/>
            <person name="Barry K.W."/>
            <person name="Cichocki N."/>
            <person name="Veneault-Fourrey C."/>
            <person name="LaButti K."/>
            <person name="Lindquist E.A."/>
            <person name="Lipzen A."/>
            <person name="Lundell T."/>
            <person name="Morin E."/>
            <person name="Murat C."/>
            <person name="Sun H."/>
            <person name="Tunlid A."/>
            <person name="Henrissat B."/>
            <person name="Grigoriev I.V."/>
            <person name="Hibbett D.S."/>
            <person name="Martin F."/>
            <person name="Nordberg H.P."/>
            <person name="Cantor M.N."/>
            <person name="Hua S.X."/>
        </authorList>
    </citation>
    <scope>NUCLEOTIDE SEQUENCE [LARGE SCALE GENOMIC DNA]</scope>
    <source>
        <strain evidence="2 3">MUT 4182</strain>
    </source>
</reference>
<dbReference type="InterPro" id="IPR036047">
    <property type="entry name" value="F-box-like_dom_sf"/>
</dbReference>
<evidence type="ECO:0000313" key="3">
    <source>
        <dbReference type="Proteomes" id="UP000054248"/>
    </source>
</evidence>
<organism evidence="2 3">
    <name type="scientific">Tulasnella calospora MUT 4182</name>
    <dbReference type="NCBI Taxonomy" id="1051891"/>
    <lineage>
        <taxon>Eukaryota</taxon>
        <taxon>Fungi</taxon>
        <taxon>Dikarya</taxon>
        <taxon>Basidiomycota</taxon>
        <taxon>Agaricomycotina</taxon>
        <taxon>Agaricomycetes</taxon>
        <taxon>Cantharellales</taxon>
        <taxon>Tulasnellaceae</taxon>
        <taxon>Tulasnella</taxon>
    </lineage>
</organism>
<protein>
    <recommendedName>
        <fullName evidence="1">F-box domain-containing protein</fullName>
    </recommendedName>
</protein>
<feature type="domain" description="F-box" evidence="1">
    <location>
        <begin position="24"/>
        <end position="75"/>
    </location>
</feature>
<dbReference type="HOGENOM" id="CLU_038859_0_0_1"/>
<dbReference type="Gene3D" id="3.80.10.10">
    <property type="entry name" value="Ribonuclease Inhibitor"/>
    <property type="match status" value="1"/>
</dbReference>
<dbReference type="Proteomes" id="UP000054248">
    <property type="component" value="Unassembled WGS sequence"/>
</dbReference>
<evidence type="ECO:0000313" key="2">
    <source>
        <dbReference type="EMBL" id="KIO33415.1"/>
    </source>
</evidence>
<dbReference type="InterPro" id="IPR032675">
    <property type="entry name" value="LRR_dom_sf"/>
</dbReference>
<dbReference type="OrthoDB" id="3237499at2759"/>
<reference evidence="3" key="2">
    <citation type="submission" date="2015-01" db="EMBL/GenBank/DDBJ databases">
        <title>Evolutionary Origins and Diversification of the Mycorrhizal Mutualists.</title>
        <authorList>
            <consortium name="DOE Joint Genome Institute"/>
            <consortium name="Mycorrhizal Genomics Consortium"/>
            <person name="Kohler A."/>
            <person name="Kuo A."/>
            <person name="Nagy L.G."/>
            <person name="Floudas D."/>
            <person name="Copeland A."/>
            <person name="Barry K.W."/>
            <person name="Cichocki N."/>
            <person name="Veneault-Fourrey C."/>
            <person name="LaButti K."/>
            <person name="Lindquist E.A."/>
            <person name="Lipzen A."/>
            <person name="Lundell T."/>
            <person name="Morin E."/>
            <person name="Murat C."/>
            <person name="Riley R."/>
            <person name="Ohm R."/>
            <person name="Sun H."/>
            <person name="Tunlid A."/>
            <person name="Henrissat B."/>
            <person name="Grigoriev I.V."/>
            <person name="Hibbett D.S."/>
            <person name="Martin F."/>
        </authorList>
    </citation>
    <scope>NUCLEOTIDE SEQUENCE [LARGE SCALE GENOMIC DNA]</scope>
    <source>
        <strain evidence="3">MUT 4182</strain>
    </source>
</reference>
<dbReference type="SUPFAM" id="SSF52047">
    <property type="entry name" value="RNI-like"/>
    <property type="match status" value="1"/>
</dbReference>
<dbReference type="Gene3D" id="1.20.1280.50">
    <property type="match status" value="1"/>
</dbReference>
<dbReference type="SUPFAM" id="SSF81383">
    <property type="entry name" value="F-box domain"/>
    <property type="match status" value="1"/>
</dbReference>
<sequence length="505" mass="57436">MEPTTESAVTSTATEDERYRHNDDLPVHHLPPELLCSVFKYFHRKRAYRGLFIIRSVCKYWLEIVDSSPELWTFISLTHNDNLLDMILQKSKNNLLSIEYDDGRNSFTPEVPREKTTAFLERVIPLVGRWESLHFAGTDHDRVLGLPLQSLETLVISSLLHRTHHAEPLHAPRLRYLDLWGISINWESLSDLCAITINWPAQSPAINQVYLMFNACPRLNVFAIEGRRMSDSGISDLPSAQVFLPHLQYLLLFDVSVASYSRLLSLIDAPNLRRLVVFRGFSPYMDDPDPMFEPAARFFGSYTHSIDSDRDYGRLRISGSRHTFAISVGTCKVVFKSPHIWTWKGDRQDCLTNLSAALSGFDRRVIDSVKVIHFGGTRVREDLITLGPILQHHFPNVEELVVTLSLSERRPDAHLVLEALKSPSSLKGEARWLFPGLTTLHLKACREPICDGVLGVVEARRNGAVQAIQRVSIKNGRIERNTEAKLKVGLQEFRLAGTRYFDTVS</sequence>
<dbReference type="AlphaFoldDB" id="A0A0C3QL71"/>
<proteinExistence type="predicted"/>
<dbReference type="Pfam" id="PF12937">
    <property type="entry name" value="F-box-like"/>
    <property type="match status" value="1"/>
</dbReference>
<dbReference type="STRING" id="1051891.A0A0C3QL71"/>
<gene>
    <name evidence="2" type="ORF">M407DRAFT_17681</name>
</gene>